<dbReference type="Gene3D" id="2.60.40.150">
    <property type="entry name" value="C2 domain"/>
    <property type="match status" value="1"/>
</dbReference>
<evidence type="ECO:0000313" key="2">
    <source>
        <dbReference type="EMBL" id="GAV85577.1"/>
    </source>
</evidence>
<dbReference type="SMART" id="SM00239">
    <property type="entry name" value="C2"/>
    <property type="match status" value="1"/>
</dbReference>
<dbReference type="InterPro" id="IPR044750">
    <property type="entry name" value="C2_SRC2/BAP"/>
</dbReference>
<dbReference type="EMBL" id="BDDD01003614">
    <property type="protein sequence ID" value="GAV85577.1"/>
    <property type="molecule type" value="Genomic_DNA"/>
</dbReference>
<dbReference type="Proteomes" id="UP000187406">
    <property type="component" value="Unassembled WGS sequence"/>
</dbReference>
<dbReference type="SUPFAM" id="SSF49562">
    <property type="entry name" value="C2 domain (Calcium/lipid-binding domain, CaLB)"/>
    <property type="match status" value="1"/>
</dbReference>
<dbReference type="InterPro" id="IPR035892">
    <property type="entry name" value="C2_domain_sf"/>
</dbReference>
<dbReference type="GO" id="GO:0006952">
    <property type="term" value="P:defense response"/>
    <property type="evidence" value="ECO:0007669"/>
    <property type="project" value="InterPro"/>
</dbReference>
<sequence>METPSNALEVTILSCEELRIGGNFLKKKVYVIVKTDPFNCHTTYINEQGGGYPSWNEKIVINMPMHAKFMTLEVRCCKTNNSSSDDRIVGLANVPVSDFIGGYTPENYLQFLSYRLSNAEGERNGIINISIRVKVSISSSATMAFHNETIHKRINVPGYACSTTPRFGVPMGRSNYDTVVTGVPVWSYQKA</sequence>
<dbReference type="Pfam" id="PF00168">
    <property type="entry name" value="C2"/>
    <property type="match status" value="1"/>
</dbReference>
<evidence type="ECO:0000313" key="3">
    <source>
        <dbReference type="Proteomes" id="UP000187406"/>
    </source>
</evidence>
<protein>
    <submittedName>
        <fullName evidence="2">C2 domain-containing protein</fullName>
    </submittedName>
</protein>
<dbReference type="CDD" id="cd04051">
    <property type="entry name" value="C2_SRC2_like"/>
    <property type="match status" value="1"/>
</dbReference>
<gene>
    <name evidence="2" type="ORF">CFOL_v3_29013</name>
</gene>
<comment type="caution">
    <text evidence="2">The sequence shown here is derived from an EMBL/GenBank/DDBJ whole genome shotgun (WGS) entry which is preliminary data.</text>
</comment>
<name>A0A1Q3CZA8_CEPFO</name>
<dbReference type="InterPro" id="IPR000008">
    <property type="entry name" value="C2_dom"/>
</dbReference>
<organism evidence="2 3">
    <name type="scientific">Cephalotus follicularis</name>
    <name type="common">Albany pitcher plant</name>
    <dbReference type="NCBI Taxonomy" id="3775"/>
    <lineage>
        <taxon>Eukaryota</taxon>
        <taxon>Viridiplantae</taxon>
        <taxon>Streptophyta</taxon>
        <taxon>Embryophyta</taxon>
        <taxon>Tracheophyta</taxon>
        <taxon>Spermatophyta</taxon>
        <taxon>Magnoliopsida</taxon>
        <taxon>eudicotyledons</taxon>
        <taxon>Gunneridae</taxon>
        <taxon>Pentapetalae</taxon>
        <taxon>rosids</taxon>
        <taxon>fabids</taxon>
        <taxon>Oxalidales</taxon>
        <taxon>Cephalotaceae</taxon>
        <taxon>Cephalotus</taxon>
    </lineage>
</organism>
<dbReference type="STRING" id="3775.A0A1Q3CZA8"/>
<keyword evidence="3" id="KW-1185">Reference proteome</keyword>
<dbReference type="PANTHER" id="PTHR32246:SF17">
    <property type="entry name" value="BON1-ASSOCIATED PROTEIN 2"/>
    <property type="match status" value="1"/>
</dbReference>
<reference evidence="3" key="1">
    <citation type="submission" date="2016-04" db="EMBL/GenBank/DDBJ databases">
        <title>Cephalotus genome sequencing.</title>
        <authorList>
            <person name="Fukushima K."/>
            <person name="Hasebe M."/>
            <person name="Fang X."/>
        </authorList>
    </citation>
    <scope>NUCLEOTIDE SEQUENCE [LARGE SCALE GENOMIC DNA]</scope>
    <source>
        <strain evidence="3">cv. St1</strain>
    </source>
</reference>
<dbReference type="OrthoDB" id="884464at2759"/>
<dbReference type="FunCoup" id="A0A1Q3CZA8">
    <property type="interactions" value="161"/>
</dbReference>
<proteinExistence type="predicted"/>
<dbReference type="PROSITE" id="PS50004">
    <property type="entry name" value="C2"/>
    <property type="match status" value="1"/>
</dbReference>
<feature type="domain" description="C2" evidence="1">
    <location>
        <begin position="1"/>
        <end position="109"/>
    </location>
</feature>
<dbReference type="PANTHER" id="PTHR32246">
    <property type="entry name" value="INGRESSION PROTEIN FIC1"/>
    <property type="match status" value="1"/>
</dbReference>
<accession>A0A1Q3CZA8</accession>
<dbReference type="InParanoid" id="A0A1Q3CZA8"/>
<dbReference type="AlphaFoldDB" id="A0A1Q3CZA8"/>
<evidence type="ECO:0000259" key="1">
    <source>
        <dbReference type="PROSITE" id="PS50004"/>
    </source>
</evidence>